<sequence>MSQYRLVSDHRLVCFRDAKTTVPWVGGILAGRTLKSPSMSYLCTACFHHSPAVIVGIEAILDQFLCCTAATVPLSQQRAFRVSKSTGLLSPGASATGGNGRGVSPH</sequence>
<proteinExistence type="predicted"/>
<dbReference type="Proteomes" id="UP000326289">
    <property type="component" value="Unassembled WGS sequence"/>
</dbReference>
<gene>
    <name evidence="2" type="ORF">BDV30DRAFT_213383</name>
</gene>
<protein>
    <submittedName>
        <fullName evidence="2">Uncharacterized protein</fullName>
    </submittedName>
</protein>
<evidence type="ECO:0000313" key="3">
    <source>
        <dbReference type="Proteomes" id="UP000326289"/>
    </source>
</evidence>
<name>A0A5N6IZY6_9EURO</name>
<feature type="region of interest" description="Disordered" evidence="1">
    <location>
        <begin position="87"/>
        <end position="106"/>
    </location>
</feature>
<feature type="compositionally biased region" description="Gly residues" evidence="1">
    <location>
        <begin position="95"/>
        <end position="106"/>
    </location>
</feature>
<evidence type="ECO:0000313" key="2">
    <source>
        <dbReference type="EMBL" id="KAB8271530.1"/>
    </source>
</evidence>
<dbReference type="EMBL" id="ML732815">
    <property type="protein sequence ID" value="KAB8271530.1"/>
    <property type="molecule type" value="Genomic_DNA"/>
</dbReference>
<evidence type="ECO:0000256" key="1">
    <source>
        <dbReference type="SAM" id="MobiDB-lite"/>
    </source>
</evidence>
<organism evidence="2 3">
    <name type="scientific">Aspergillus minisclerotigenes</name>
    <dbReference type="NCBI Taxonomy" id="656917"/>
    <lineage>
        <taxon>Eukaryota</taxon>
        <taxon>Fungi</taxon>
        <taxon>Dikarya</taxon>
        <taxon>Ascomycota</taxon>
        <taxon>Pezizomycotina</taxon>
        <taxon>Eurotiomycetes</taxon>
        <taxon>Eurotiomycetidae</taxon>
        <taxon>Eurotiales</taxon>
        <taxon>Aspergillaceae</taxon>
        <taxon>Aspergillus</taxon>
        <taxon>Aspergillus subgen. Circumdati</taxon>
    </lineage>
</organism>
<dbReference type="AlphaFoldDB" id="A0A5N6IZY6"/>
<accession>A0A5N6IZY6</accession>
<reference evidence="2 3" key="1">
    <citation type="submission" date="2019-04" db="EMBL/GenBank/DDBJ databases">
        <title>Fungal friends and foes A comparative genomics study of 23 Aspergillus species from section Flavi.</title>
        <authorList>
            <consortium name="DOE Joint Genome Institute"/>
            <person name="Kjaerbolling I."/>
            <person name="Vesth T.C."/>
            <person name="Frisvad J.C."/>
            <person name="Nybo J.L."/>
            <person name="Theobald S."/>
            <person name="Kildgaard S."/>
            <person name="Petersen T.I."/>
            <person name="Kuo A."/>
            <person name="Sato A."/>
            <person name="Lyhne E.K."/>
            <person name="Kogle M.E."/>
            <person name="Wiebenga A."/>
            <person name="Kun R.S."/>
            <person name="Lubbers R.J."/>
            <person name="Makela M.R."/>
            <person name="Barry K."/>
            <person name="Chovatia M."/>
            <person name="Clum A."/>
            <person name="Daum C."/>
            <person name="Haridas S."/>
            <person name="He G."/>
            <person name="LaButti K."/>
            <person name="Lipzen A."/>
            <person name="Mondo S."/>
            <person name="Pangilinan J."/>
            <person name="Riley R."/>
            <person name="Salamov A."/>
            <person name="Simmons B.A."/>
            <person name="Magnuson J.K."/>
            <person name="Henrissat B."/>
            <person name="Mortensen U.H."/>
            <person name="Larsen T.O."/>
            <person name="De vries R.P."/>
            <person name="Grigoriev I.V."/>
            <person name="Machida M."/>
            <person name="Baker S.E."/>
            <person name="Andersen M.R."/>
        </authorList>
    </citation>
    <scope>NUCLEOTIDE SEQUENCE [LARGE SCALE GENOMIC DNA]</scope>
    <source>
        <strain evidence="2 3">CBS 117635</strain>
    </source>
</reference>
<keyword evidence="3" id="KW-1185">Reference proteome</keyword>